<dbReference type="Gene3D" id="1.20.1720.10">
    <property type="entry name" value="Multidrug resistance protein D"/>
    <property type="match status" value="1"/>
</dbReference>
<evidence type="ECO:0000256" key="2">
    <source>
        <dbReference type="ARBA" id="ARBA00022448"/>
    </source>
</evidence>
<comment type="subcellular location">
    <subcellularLocation>
        <location evidence="1">Cell membrane</location>
        <topology evidence="1">Multi-pass membrane protein</topology>
    </subcellularLocation>
</comment>
<dbReference type="RefSeq" id="WP_343944857.1">
    <property type="nucleotide sequence ID" value="NZ_BAAAHP010000186.1"/>
</dbReference>
<reference evidence="8 9" key="1">
    <citation type="journal article" date="2019" name="Int. J. Syst. Evol. Microbiol.">
        <title>The Global Catalogue of Microorganisms (GCM) 10K type strain sequencing project: providing services to taxonomists for standard genome sequencing and annotation.</title>
        <authorList>
            <consortium name="The Broad Institute Genomics Platform"/>
            <consortium name="The Broad Institute Genome Sequencing Center for Infectious Disease"/>
            <person name="Wu L."/>
            <person name="Ma J."/>
        </authorList>
    </citation>
    <scope>NUCLEOTIDE SEQUENCE [LARGE SCALE GENOMIC DNA]</scope>
    <source>
        <strain evidence="8 9">JCM 11117</strain>
    </source>
</reference>
<feature type="domain" description="Major facilitator superfamily (MFS) profile" evidence="7">
    <location>
        <begin position="1"/>
        <end position="303"/>
    </location>
</feature>
<dbReference type="EMBL" id="BAAAHP010000186">
    <property type="protein sequence ID" value="GAA0897583.1"/>
    <property type="molecule type" value="Genomic_DNA"/>
</dbReference>
<dbReference type="SUPFAM" id="SSF103473">
    <property type="entry name" value="MFS general substrate transporter"/>
    <property type="match status" value="1"/>
</dbReference>
<dbReference type="PANTHER" id="PTHR42718:SF9">
    <property type="entry name" value="MAJOR FACILITATOR SUPERFAMILY MULTIDRUG TRANSPORTER MFSC"/>
    <property type="match status" value="1"/>
</dbReference>
<evidence type="ECO:0000256" key="1">
    <source>
        <dbReference type="ARBA" id="ARBA00004651"/>
    </source>
</evidence>
<feature type="transmembrane region" description="Helical" evidence="6">
    <location>
        <begin position="188"/>
        <end position="205"/>
    </location>
</feature>
<evidence type="ECO:0000256" key="6">
    <source>
        <dbReference type="SAM" id="Phobius"/>
    </source>
</evidence>
<evidence type="ECO:0000256" key="5">
    <source>
        <dbReference type="ARBA" id="ARBA00023136"/>
    </source>
</evidence>
<gene>
    <name evidence="8" type="ORF">GCM10009559_58430</name>
</gene>
<proteinExistence type="predicted"/>
<feature type="transmembrane region" description="Helical" evidence="6">
    <location>
        <begin position="153"/>
        <end position="176"/>
    </location>
</feature>
<keyword evidence="2" id="KW-0813">Transport</keyword>
<dbReference type="PROSITE" id="PS50850">
    <property type="entry name" value="MFS"/>
    <property type="match status" value="1"/>
</dbReference>
<dbReference type="PANTHER" id="PTHR42718">
    <property type="entry name" value="MAJOR FACILITATOR SUPERFAMILY MULTIDRUG TRANSPORTER MFSC"/>
    <property type="match status" value="1"/>
</dbReference>
<name>A0ABN1N8P9_9PSEU</name>
<evidence type="ECO:0000256" key="4">
    <source>
        <dbReference type="ARBA" id="ARBA00022989"/>
    </source>
</evidence>
<keyword evidence="3 6" id="KW-0812">Transmembrane</keyword>
<evidence type="ECO:0000259" key="7">
    <source>
        <dbReference type="PROSITE" id="PS50850"/>
    </source>
</evidence>
<evidence type="ECO:0000313" key="9">
    <source>
        <dbReference type="Proteomes" id="UP001499967"/>
    </source>
</evidence>
<sequence length="314" mass="31201">MRPVAGPIAGGALLQALDWRWMFLVNIPIVVVAFVLAVRVLAPDAPAAPGSALDVLGVALIGPGVSAAVLGLSWIEREHTVLAGPVLVPLGLAVLLLGAHTWHALRREAPLVDLRLLTTPGLTASLLTAGTSGLATFGALFLIPLHFQQVHGVGPAAAGLLLAPLGAASMIAMPVSGRLSDRLGARRVAVVGGVIALAGAVLLAVQPDTGGITTTVLGALVIGLGLGTVGAPAIGSVFRTVPPASASQGSALLYMVNQLGAAPRDRGGRPAVATAGFGPAFWLLAAGVAAGLAAGTALPGRPRREAAEPVVSRG</sequence>
<feature type="transmembrane region" description="Helical" evidence="6">
    <location>
        <begin position="217"/>
        <end position="238"/>
    </location>
</feature>
<comment type="caution">
    <text evidence="8">The sequence shown here is derived from an EMBL/GenBank/DDBJ whole genome shotgun (WGS) entry which is preliminary data.</text>
</comment>
<keyword evidence="4 6" id="KW-1133">Transmembrane helix</keyword>
<dbReference type="InterPro" id="IPR011701">
    <property type="entry name" value="MFS"/>
</dbReference>
<feature type="transmembrane region" description="Helical" evidence="6">
    <location>
        <begin position="126"/>
        <end position="147"/>
    </location>
</feature>
<dbReference type="Pfam" id="PF07690">
    <property type="entry name" value="MFS_1"/>
    <property type="match status" value="1"/>
</dbReference>
<dbReference type="Gene3D" id="1.20.1250.20">
    <property type="entry name" value="MFS general substrate transporter like domains"/>
    <property type="match status" value="1"/>
</dbReference>
<accession>A0ABN1N8P9</accession>
<organism evidence="8 9">
    <name type="scientific">Pseudonocardia zijingensis</name>
    <dbReference type="NCBI Taxonomy" id="153376"/>
    <lineage>
        <taxon>Bacteria</taxon>
        <taxon>Bacillati</taxon>
        <taxon>Actinomycetota</taxon>
        <taxon>Actinomycetes</taxon>
        <taxon>Pseudonocardiales</taxon>
        <taxon>Pseudonocardiaceae</taxon>
        <taxon>Pseudonocardia</taxon>
    </lineage>
</organism>
<keyword evidence="9" id="KW-1185">Reference proteome</keyword>
<dbReference type="InterPro" id="IPR020846">
    <property type="entry name" value="MFS_dom"/>
</dbReference>
<evidence type="ECO:0000256" key="3">
    <source>
        <dbReference type="ARBA" id="ARBA00022692"/>
    </source>
</evidence>
<protein>
    <recommendedName>
        <fullName evidence="7">Major facilitator superfamily (MFS) profile domain-containing protein</fullName>
    </recommendedName>
</protein>
<dbReference type="Proteomes" id="UP001499967">
    <property type="component" value="Unassembled WGS sequence"/>
</dbReference>
<feature type="transmembrane region" description="Helical" evidence="6">
    <location>
        <begin position="81"/>
        <end position="105"/>
    </location>
</feature>
<feature type="transmembrane region" description="Helical" evidence="6">
    <location>
        <begin position="21"/>
        <end position="41"/>
    </location>
</feature>
<dbReference type="InterPro" id="IPR036259">
    <property type="entry name" value="MFS_trans_sf"/>
</dbReference>
<keyword evidence="5 6" id="KW-0472">Membrane</keyword>
<evidence type="ECO:0000313" key="8">
    <source>
        <dbReference type="EMBL" id="GAA0897583.1"/>
    </source>
</evidence>
<feature type="transmembrane region" description="Helical" evidence="6">
    <location>
        <begin position="53"/>
        <end position="75"/>
    </location>
</feature>